<feature type="region of interest" description="Disordered" evidence="1">
    <location>
        <begin position="33"/>
        <end position="52"/>
    </location>
</feature>
<dbReference type="EMBL" id="JAINUF010000001">
    <property type="protein sequence ID" value="KAJ8382908.1"/>
    <property type="molecule type" value="Genomic_DNA"/>
</dbReference>
<feature type="region of interest" description="Disordered" evidence="1">
    <location>
        <begin position="60"/>
        <end position="123"/>
    </location>
</feature>
<feature type="compositionally biased region" description="Basic and acidic residues" evidence="1">
    <location>
        <begin position="103"/>
        <end position="114"/>
    </location>
</feature>
<feature type="compositionally biased region" description="Basic residues" evidence="1">
    <location>
        <begin position="82"/>
        <end position="102"/>
    </location>
</feature>
<accession>A0A9Q1GGA6</accession>
<dbReference type="AlphaFoldDB" id="A0A9Q1GGA6"/>
<feature type="region of interest" description="Disordered" evidence="1">
    <location>
        <begin position="1"/>
        <end position="26"/>
    </location>
</feature>
<evidence type="ECO:0000256" key="1">
    <source>
        <dbReference type="SAM" id="MobiDB-lite"/>
    </source>
</evidence>
<dbReference type="Proteomes" id="UP001152622">
    <property type="component" value="Chromosome 1"/>
</dbReference>
<name>A0A9Q1GGA6_SYNKA</name>
<organism evidence="2 3">
    <name type="scientific">Synaphobranchus kaupii</name>
    <name type="common">Kaup's arrowtooth eel</name>
    <dbReference type="NCBI Taxonomy" id="118154"/>
    <lineage>
        <taxon>Eukaryota</taxon>
        <taxon>Metazoa</taxon>
        <taxon>Chordata</taxon>
        <taxon>Craniata</taxon>
        <taxon>Vertebrata</taxon>
        <taxon>Euteleostomi</taxon>
        <taxon>Actinopterygii</taxon>
        <taxon>Neopterygii</taxon>
        <taxon>Teleostei</taxon>
        <taxon>Anguilliformes</taxon>
        <taxon>Synaphobranchidae</taxon>
        <taxon>Synaphobranchus</taxon>
    </lineage>
</organism>
<sequence length="123" mass="13260">MGHHSGRLVIGNRHGNRAPKSSTLVKTTGWVITGPHRLSGDTACPRDGGGERAATLERYGSRLSCHSSTRSASLSPEPRGTRSSRRRRRPRAGAFGIRRRKPAERASEVPRADALRSSGVKGP</sequence>
<keyword evidence="3" id="KW-1185">Reference proteome</keyword>
<evidence type="ECO:0000313" key="2">
    <source>
        <dbReference type="EMBL" id="KAJ8382908.1"/>
    </source>
</evidence>
<comment type="caution">
    <text evidence="2">The sequence shown here is derived from an EMBL/GenBank/DDBJ whole genome shotgun (WGS) entry which is preliminary data.</text>
</comment>
<evidence type="ECO:0000313" key="3">
    <source>
        <dbReference type="Proteomes" id="UP001152622"/>
    </source>
</evidence>
<reference evidence="2" key="1">
    <citation type="journal article" date="2023" name="Science">
        <title>Genome structures resolve the early diversification of teleost fishes.</title>
        <authorList>
            <person name="Parey E."/>
            <person name="Louis A."/>
            <person name="Montfort J."/>
            <person name="Bouchez O."/>
            <person name="Roques C."/>
            <person name="Iampietro C."/>
            <person name="Lluch J."/>
            <person name="Castinel A."/>
            <person name="Donnadieu C."/>
            <person name="Desvignes T."/>
            <person name="Floi Bucao C."/>
            <person name="Jouanno E."/>
            <person name="Wen M."/>
            <person name="Mejri S."/>
            <person name="Dirks R."/>
            <person name="Jansen H."/>
            <person name="Henkel C."/>
            <person name="Chen W.J."/>
            <person name="Zahm M."/>
            <person name="Cabau C."/>
            <person name="Klopp C."/>
            <person name="Thompson A.W."/>
            <person name="Robinson-Rechavi M."/>
            <person name="Braasch I."/>
            <person name="Lecointre G."/>
            <person name="Bobe J."/>
            <person name="Postlethwait J.H."/>
            <person name="Berthelot C."/>
            <person name="Roest Crollius H."/>
            <person name="Guiguen Y."/>
        </authorList>
    </citation>
    <scope>NUCLEOTIDE SEQUENCE</scope>
    <source>
        <strain evidence="2">WJC10195</strain>
    </source>
</reference>
<protein>
    <submittedName>
        <fullName evidence="2">Uncharacterized protein</fullName>
    </submittedName>
</protein>
<feature type="compositionally biased region" description="Polar residues" evidence="1">
    <location>
        <begin position="64"/>
        <end position="74"/>
    </location>
</feature>
<gene>
    <name evidence="2" type="ORF">SKAU_G00036860</name>
</gene>
<proteinExistence type="predicted"/>